<feature type="compositionally biased region" description="Low complexity" evidence="1">
    <location>
        <begin position="130"/>
        <end position="142"/>
    </location>
</feature>
<feature type="compositionally biased region" description="Pro residues" evidence="1">
    <location>
        <begin position="119"/>
        <end position="129"/>
    </location>
</feature>
<comment type="caution">
    <text evidence="2">The sequence shown here is derived from an EMBL/GenBank/DDBJ whole genome shotgun (WGS) entry which is preliminary data.</text>
</comment>
<proteinExistence type="predicted"/>
<keyword evidence="3" id="KW-1185">Reference proteome</keyword>
<dbReference type="EMBL" id="JACTVJ010000030">
    <property type="protein sequence ID" value="MBC9718893.1"/>
    <property type="molecule type" value="Genomic_DNA"/>
</dbReference>
<dbReference type="Proteomes" id="UP000642284">
    <property type="component" value="Unassembled WGS sequence"/>
</dbReference>
<dbReference type="RefSeq" id="WP_187819315.1">
    <property type="nucleotide sequence ID" value="NZ_JACTVJ010000030.1"/>
</dbReference>
<reference evidence="2 3" key="1">
    <citation type="submission" date="2020-08" db="EMBL/GenBank/DDBJ databases">
        <title>Genemic of Streptomyces polyaspartic.</title>
        <authorList>
            <person name="Liu W."/>
        </authorList>
    </citation>
    <scope>NUCLEOTIDE SEQUENCE [LARGE SCALE GENOMIC DNA]</scope>
    <source>
        <strain evidence="2 3">TRM66268-LWL</strain>
    </source>
</reference>
<accession>A0ABR7SU12</accession>
<feature type="compositionally biased region" description="Basic and acidic residues" evidence="1">
    <location>
        <begin position="150"/>
        <end position="159"/>
    </location>
</feature>
<name>A0ABR7SU12_9ACTN</name>
<evidence type="ECO:0000313" key="2">
    <source>
        <dbReference type="EMBL" id="MBC9718893.1"/>
    </source>
</evidence>
<protein>
    <submittedName>
        <fullName evidence="2">Uncharacterized protein</fullName>
    </submittedName>
</protein>
<sequence length="159" mass="16801">MRARLRTALRTLLDDPALQGLADAARLAAVMLYAKSRAPRGTSDDLLASIWGAELGRWLGKSASTVHHHVLPALRATGALHTRVATNPKGHPTDTARQRTAQHLLTTRLQRLRALTTAGPPPAARPPQAHPAAPVPATGPGAAPSPMPHTPHEKNRGGQ</sequence>
<evidence type="ECO:0000256" key="1">
    <source>
        <dbReference type="SAM" id="MobiDB-lite"/>
    </source>
</evidence>
<gene>
    <name evidence="2" type="ORF">H9Y04_40835</name>
</gene>
<feature type="region of interest" description="Disordered" evidence="1">
    <location>
        <begin position="117"/>
        <end position="159"/>
    </location>
</feature>
<organism evidence="2 3">
    <name type="scientific">Streptomyces polyasparticus</name>
    <dbReference type="NCBI Taxonomy" id="2767826"/>
    <lineage>
        <taxon>Bacteria</taxon>
        <taxon>Bacillati</taxon>
        <taxon>Actinomycetota</taxon>
        <taxon>Actinomycetes</taxon>
        <taxon>Kitasatosporales</taxon>
        <taxon>Streptomycetaceae</taxon>
        <taxon>Streptomyces</taxon>
    </lineage>
</organism>
<evidence type="ECO:0000313" key="3">
    <source>
        <dbReference type="Proteomes" id="UP000642284"/>
    </source>
</evidence>